<sequence length="46" mass="5053">METKAGDPGAFAHFDLNRVPSPAFVVDEVAIRKNLEILANIRERSG</sequence>
<evidence type="ECO:0000313" key="1">
    <source>
        <dbReference type="EMBL" id="VAV90443.1"/>
    </source>
</evidence>
<proteinExistence type="predicted"/>
<feature type="non-terminal residue" evidence="1">
    <location>
        <position position="46"/>
    </location>
</feature>
<protein>
    <submittedName>
        <fullName evidence="1">Carboxynorspermidine decarboxylase</fullName>
        <ecNumber evidence="1">4.1.1.96</ecNumber>
    </submittedName>
</protein>
<dbReference type="EMBL" id="UOEF01000102">
    <property type="protein sequence ID" value="VAV90443.1"/>
    <property type="molecule type" value="Genomic_DNA"/>
</dbReference>
<dbReference type="AlphaFoldDB" id="A0A3B0S1M5"/>
<organism evidence="1">
    <name type="scientific">hydrothermal vent metagenome</name>
    <dbReference type="NCBI Taxonomy" id="652676"/>
    <lineage>
        <taxon>unclassified sequences</taxon>
        <taxon>metagenomes</taxon>
        <taxon>ecological metagenomes</taxon>
    </lineage>
</organism>
<accession>A0A3B0S1M5</accession>
<name>A0A3B0S1M5_9ZZZZ</name>
<dbReference type="EC" id="4.1.1.96" evidence="1"/>
<reference evidence="1" key="1">
    <citation type="submission" date="2018-06" db="EMBL/GenBank/DDBJ databases">
        <authorList>
            <person name="Zhirakovskaya E."/>
        </authorList>
    </citation>
    <scope>NUCLEOTIDE SEQUENCE</scope>
</reference>
<gene>
    <name evidence="1" type="ORF">MNBD_ALPHA04-461</name>
</gene>
<dbReference type="GO" id="GO:0016829">
    <property type="term" value="F:lyase activity"/>
    <property type="evidence" value="ECO:0007669"/>
    <property type="project" value="UniProtKB-KW"/>
</dbReference>
<keyword evidence="1" id="KW-0456">Lyase</keyword>